<feature type="chain" id="PRO_5041928286" evidence="1">
    <location>
        <begin position="23"/>
        <end position="333"/>
    </location>
</feature>
<keyword evidence="3" id="KW-1185">Reference proteome</keyword>
<dbReference type="KEGG" id="crz:D1345_10150"/>
<dbReference type="Pfam" id="PF11059">
    <property type="entry name" value="DUF2860"/>
    <property type="match status" value="1"/>
</dbReference>
<dbReference type="EMBL" id="CP031968">
    <property type="protein sequence ID" value="AXT46529.1"/>
    <property type="molecule type" value="Genomic_DNA"/>
</dbReference>
<dbReference type="Proteomes" id="UP000259465">
    <property type="component" value="Chromosome"/>
</dbReference>
<feature type="signal peptide" evidence="1">
    <location>
        <begin position="1"/>
        <end position="22"/>
    </location>
</feature>
<evidence type="ECO:0000256" key="1">
    <source>
        <dbReference type="SAM" id="SignalP"/>
    </source>
</evidence>
<protein>
    <submittedName>
        <fullName evidence="2">DUF2860 domain-containing protein</fullName>
    </submittedName>
</protein>
<name>A0AAD0RR76_9NEIS</name>
<keyword evidence="1" id="KW-0732">Signal</keyword>
<dbReference type="PIRSF" id="PIRSF028696">
    <property type="entry name" value="UCP028696"/>
    <property type="match status" value="1"/>
</dbReference>
<evidence type="ECO:0000313" key="2">
    <source>
        <dbReference type="EMBL" id="AXT46529.1"/>
    </source>
</evidence>
<dbReference type="SUPFAM" id="SSF56935">
    <property type="entry name" value="Porins"/>
    <property type="match status" value="1"/>
</dbReference>
<gene>
    <name evidence="2" type="ORF">D1345_10150</name>
</gene>
<proteinExistence type="predicted"/>
<evidence type="ECO:0000313" key="3">
    <source>
        <dbReference type="Proteomes" id="UP000259465"/>
    </source>
</evidence>
<dbReference type="InterPro" id="IPR016896">
    <property type="entry name" value="DUF2860"/>
</dbReference>
<dbReference type="AlphaFoldDB" id="A0AAD0RR76"/>
<organism evidence="2 3">
    <name type="scientific">Chromobacterium rhizoryzae</name>
    <dbReference type="NCBI Taxonomy" id="1778675"/>
    <lineage>
        <taxon>Bacteria</taxon>
        <taxon>Pseudomonadati</taxon>
        <taxon>Pseudomonadota</taxon>
        <taxon>Betaproteobacteria</taxon>
        <taxon>Neisseriales</taxon>
        <taxon>Chromobacteriaceae</taxon>
        <taxon>Chromobacterium</taxon>
    </lineage>
</organism>
<accession>A0AAD0RR76</accession>
<sequence length="333" mass="35875">MMNMRTICVGLSALLAAQLAMADPIPEENGFSGSIGLGVGGNRVKSNLFKGDKNQRTNSLNSAPESHNDSFALPVLDLSYTFAASRTQIVFDSQIHDPLGMDDTLELGVRQQVGNNGIVSAGLLYGGLNKNTWTDPYAVGVDRDGTKRKSTGLLLGWENIMGTGFKAQLTQRNIKIDDERSGQSVAGLSAADRATLNRNGDATLLKAGYEWAFAPNQTLTPGLSWGKDKLDGGAMSNKSYGLSLDYAYSSDLNTFSAGLQFRKQRFDQGNPLFGNKKADSNAYAVDLNYLRHQLFGEKALSAFVSAAYGKSNADISFYDAEIRSLGVGLIYSF</sequence>
<reference evidence="2 3" key="1">
    <citation type="submission" date="2018-08" db="EMBL/GenBank/DDBJ databases">
        <title>Complete genome sequence of JP2-74.</title>
        <authorList>
            <person name="Wu L."/>
        </authorList>
    </citation>
    <scope>NUCLEOTIDE SEQUENCE [LARGE SCALE GENOMIC DNA]</scope>
    <source>
        <strain evidence="2 3">JP2-74</strain>
    </source>
</reference>